<dbReference type="EMBL" id="JAYMGO010000012">
    <property type="protein sequence ID" value="KAL1264835.1"/>
    <property type="molecule type" value="Genomic_DNA"/>
</dbReference>
<gene>
    <name evidence="1" type="ORF">QQF64_005190</name>
</gene>
<name>A0ABR3MJP7_9TELE</name>
<comment type="caution">
    <text evidence="1">The sequence shown here is derived from an EMBL/GenBank/DDBJ whole genome shotgun (WGS) entry which is preliminary data.</text>
</comment>
<dbReference type="Proteomes" id="UP001558613">
    <property type="component" value="Unassembled WGS sequence"/>
</dbReference>
<reference evidence="1 2" key="1">
    <citation type="submission" date="2023-09" db="EMBL/GenBank/DDBJ databases">
        <authorList>
            <person name="Wang M."/>
        </authorList>
    </citation>
    <scope>NUCLEOTIDE SEQUENCE [LARGE SCALE GENOMIC DNA]</scope>
    <source>
        <strain evidence="1">GT-2023</strain>
        <tissue evidence="1">Liver</tissue>
    </source>
</reference>
<evidence type="ECO:0000313" key="1">
    <source>
        <dbReference type="EMBL" id="KAL1264835.1"/>
    </source>
</evidence>
<keyword evidence="2" id="KW-1185">Reference proteome</keyword>
<proteinExistence type="predicted"/>
<accession>A0ABR3MJP7</accession>
<protein>
    <submittedName>
        <fullName evidence="1">Uncharacterized protein</fullName>
    </submittedName>
</protein>
<evidence type="ECO:0000313" key="2">
    <source>
        <dbReference type="Proteomes" id="UP001558613"/>
    </source>
</evidence>
<sequence length="94" mass="10260">MCTDVDKRPSPAAVRRTESDSPALMRLCVFRIVELQRGSSSVSVPSMLSESANSRHVIPVTRAHLKQTPVSCRLDLCLPGVMGRETVSRLVSVP</sequence>
<organism evidence="1 2">
    <name type="scientific">Cirrhinus molitorella</name>
    <name type="common">mud carp</name>
    <dbReference type="NCBI Taxonomy" id="172907"/>
    <lineage>
        <taxon>Eukaryota</taxon>
        <taxon>Metazoa</taxon>
        <taxon>Chordata</taxon>
        <taxon>Craniata</taxon>
        <taxon>Vertebrata</taxon>
        <taxon>Euteleostomi</taxon>
        <taxon>Actinopterygii</taxon>
        <taxon>Neopterygii</taxon>
        <taxon>Teleostei</taxon>
        <taxon>Ostariophysi</taxon>
        <taxon>Cypriniformes</taxon>
        <taxon>Cyprinidae</taxon>
        <taxon>Labeoninae</taxon>
        <taxon>Labeonini</taxon>
        <taxon>Cirrhinus</taxon>
    </lineage>
</organism>